<keyword evidence="11 14" id="KW-0472">Membrane</keyword>
<accession>A0A060SND0</accession>
<comment type="caution">
    <text evidence="15">The sequence shown here is derived from an EMBL/GenBank/DDBJ whole genome shotgun (WGS) entry which is preliminary data.</text>
</comment>
<dbReference type="PANTHER" id="PTHR12989">
    <property type="entry name" value="ALPHA-1,2-GLUCOSYLTRANSFERASE ALG10"/>
    <property type="match status" value="1"/>
</dbReference>
<reference evidence="15" key="1">
    <citation type="submission" date="2014-01" db="EMBL/GenBank/DDBJ databases">
        <title>The genome of the white-rot fungus Pycnoporus cinnabarinus: a basidiomycete model with a versatile arsenal for lignocellulosic biomass breakdown.</title>
        <authorList>
            <person name="Levasseur A."/>
            <person name="Lomascolo A."/>
            <person name="Ruiz-Duenas F.J."/>
            <person name="Uzan E."/>
            <person name="Piumi F."/>
            <person name="Kues U."/>
            <person name="Ram A.F.J."/>
            <person name="Murat C."/>
            <person name="Haon M."/>
            <person name="Benoit I."/>
            <person name="Arfi Y."/>
            <person name="Chevret D."/>
            <person name="Drula E."/>
            <person name="Kwon M.J."/>
            <person name="Gouret P."/>
            <person name="Lesage-Meessen L."/>
            <person name="Lombard V."/>
            <person name="Mariette J."/>
            <person name="Noirot C."/>
            <person name="Park J."/>
            <person name="Patyshakuliyeva A."/>
            <person name="Wieneger R.A.B."/>
            <person name="Wosten H.A.B."/>
            <person name="Martin F."/>
            <person name="Coutinho P.M."/>
            <person name="de Vries R."/>
            <person name="Martinez A.T."/>
            <person name="Klopp C."/>
            <person name="Pontarotti P."/>
            <person name="Henrissat B."/>
            <person name="Record E."/>
        </authorList>
    </citation>
    <scope>NUCLEOTIDE SEQUENCE [LARGE SCALE GENOMIC DNA]</scope>
    <source>
        <strain evidence="15">BRFM137</strain>
    </source>
</reference>
<dbReference type="HOGENOM" id="CLU_017053_1_0_1"/>
<dbReference type="AlphaFoldDB" id="A0A060SND0"/>
<dbReference type="EMBL" id="CCBP010000303">
    <property type="protein sequence ID" value="CDO75880.1"/>
    <property type="molecule type" value="Genomic_DNA"/>
</dbReference>
<dbReference type="GO" id="GO:0005789">
    <property type="term" value="C:endoplasmic reticulum membrane"/>
    <property type="evidence" value="ECO:0007669"/>
    <property type="project" value="UniProtKB-SubCell"/>
</dbReference>
<evidence type="ECO:0000256" key="1">
    <source>
        <dbReference type="ARBA" id="ARBA00004477"/>
    </source>
</evidence>
<evidence type="ECO:0000256" key="6">
    <source>
        <dbReference type="ARBA" id="ARBA00022676"/>
    </source>
</evidence>
<feature type="transmembrane region" description="Helical" evidence="14">
    <location>
        <begin position="145"/>
        <end position="169"/>
    </location>
</feature>
<feature type="transmembrane region" description="Helical" evidence="14">
    <location>
        <begin position="311"/>
        <end position="335"/>
    </location>
</feature>
<evidence type="ECO:0000256" key="2">
    <source>
        <dbReference type="ARBA" id="ARBA00004922"/>
    </source>
</evidence>
<evidence type="ECO:0000256" key="5">
    <source>
        <dbReference type="ARBA" id="ARBA00018512"/>
    </source>
</evidence>
<dbReference type="EC" id="2.4.1.256" evidence="4 14"/>
<evidence type="ECO:0000256" key="12">
    <source>
        <dbReference type="ARBA" id="ARBA00044727"/>
    </source>
</evidence>
<evidence type="ECO:0000256" key="13">
    <source>
        <dbReference type="ARBA" id="ARBA00048064"/>
    </source>
</evidence>
<evidence type="ECO:0000256" key="3">
    <source>
        <dbReference type="ARBA" id="ARBA00010600"/>
    </source>
</evidence>
<sequence>MSSSSPPPTYYVAFVTVAVLVLKAVNEEVREPYMDEPFHVPQAQAYCRGDYWTWDPKITTPPGLYVLSLILKKIFMLKCNLPMLRLTPMLSLLTLPIVLTQLICYHKRERPPHSLASPPLEAVILASFPIAWFFGFLYYTELPSLVSVVSTVVLAMQGRHWLAALVVYLRFRRAPPNEQPPPKLHDPPALEAGPADLIWSILSAPRVLPDILLNFVPYALVLVVFGAFVVWNGGIVLGDKANHVPAFHVPQLYYFVGFATAFGWPALLSGPSGVSILLHDVFSRMFGSKRIQHPFLLSDNRHYTFYIWRRVFLLHPVVPYLLVPGYIACAWAWYIRIGHDQTLLQNLLLPLFVVPTLLPTPLLEPRYFLIPYVLLRAQVKDVPLWGLVLEGVWYAAINGVTLWVFLYKERVGVGRFIW</sequence>
<feature type="transmembrane region" description="Helical" evidence="14">
    <location>
        <begin position="211"/>
        <end position="232"/>
    </location>
</feature>
<dbReference type="InterPro" id="IPR016900">
    <property type="entry name" value="Alg10"/>
</dbReference>
<evidence type="ECO:0000313" key="16">
    <source>
        <dbReference type="Proteomes" id="UP000029665"/>
    </source>
</evidence>
<dbReference type="OrthoDB" id="4769at2759"/>
<feature type="transmembrane region" description="Helical" evidence="14">
    <location>
        <begin position="384"/>
        <end position="406"/>
    </location>
</feature>
<feature type="transmembrane region" description="Helical" evidence="14">
    <location>
        <begin position="86"/>
        <end position="106"/>
    </location>
</feature>
<evidence type="ECO:0000256" key="4">
    <source>
        <dbReference type="ARBA" id="ARBA00011967"/>
    </source>
</evidence>
<dbReference type="OMA" id="VWDSKIT"/>
<comment type="subcellular location">
    <subcellularLocation>
        <location evidence="1">Endoplasmic reticulum membrane</location>
        <topology evidence="1">Multi-pass membrane protein</topology>
    </subcellularLocation>
</comment>
<dbReference type="PIRSF" id="PIRSF028810">
    <property type="entry name" value="Alpha1_2_glucosyltferase_Alg10"/>
    <property type="match status" value="1"/>
</dbReference>
<organism evidence="15 16">
    <name type="scientific">Pycnoporus cinnabarinus</name>
    <name type="common">Cinnabar-red polypore</name>
    <name type="synonym">Trametes cinnabarina</name>
    <dbReference type="NCBI Taxonomy" id="5643"/>
    <lineage>
        <taxon>Eukaryota</taxon>
        <taxon>Fungi</taxon>
        <taxon>Dikarya</taxon>
        <taxon>Basidiomycota</taxon>
        <taxon>Agaricomycotina</taxon>
        <taxon>Agaricomycetes</taxon>
        <taxon>Polyporales</taxon>
        <taxon>Polyporaceae</taxon>
        <taxon>Trametes</taxon>
    </lineage>
</organism>
<proteinExistence type="inferred from homology"/>
<evidence type="ECO:0000256" key="11">
    <source>
        <dbReference type="ARBA" id="ARBA00023136"/>
    </source>
</evidence>
<evidence type="ECO:0000256" key="9">
    <source>
        <dbReference type="ARBA" id="ARBA00022824"/>
    </source>
</evidence>
<comment type="caution">
    <text evidence="14">Lacks conserved residue(s) required for the propagation of feature annotation.</text>
</comment>
<feature type="transmembrane region" description="Helical" evidence="14">
    <location>
        <begin position="118"/>
        <end position="139"/>
    </location>
</feature>
<dbReference type="PANTHER" id="PTHR12989:SF10">
    <property type="entry name" value="DOL-P-GLC:GLC(2)MAN(9)GLCNAC(2)-PP-DOL ALPHA-1,2-GLUCOSYLTRANSFERASE-RELATED"/>
    <property type="match status" value="1"/>
</dbReference>
<dbReference type="Proteomes" id="UP000029665">
    <property type="component" value="Unassembled WGS sequence"/>
</dbReference>
<comment type="similarity">
    <text evidence="3 14">Belongs to the ALG10 glucosyltransferase family.</text>
</comment>
<keyword evidence="6 14" id="KW-0328">Glycosyltransferase</keyword>
<evidence type="ECO:0000256" key="10">
    <source>
        <dbReference type="ARBA" id="ARBA00022989"/>
    </source>
</evidence>
<feature type="transmembrane region" description="Helical" evidence="14">
    <location>
        <begin position="252"/>
        <end position="278"/>
    </location>
</feature>
<keyword evidence="7" id="KW-0808">Transferase</keyword>
<evidence type="ECO:0000256" key="7">
    <source>
        <dbReference type="ARBA" id="ARBA00022679"/>
    </source>
</evidence>
<dbReference type="GO" id="GO:0106073">
    <property type="term" value="F:dolichyl pyrophosphate Glc2Man9GlcNAc2 alpha-1,2-glucosyltransferase activity"/>
    <property type="evidence" value="ECO:0007669"/>
    <property type="project" value="UniProtKB-UniRule"/>
</dbReference>
<keyword evidence="9" id="KW-0256">Endoplasmic reticulum</keyword>
<comment type="pathway">
    <text evidence="2">Protein modification; protein glycosylation.</text>
</comment>
<feature type="transmembrane region" description="Helical" evidence="14">
    <location>
        <begin position="347"/>
        <end position="363"/>
    </location>
</feature>
<comment type="catalytic activity">
    <reaction evidence="13">
        <text>an alpha-D-Glc-(1-&gt;3)-alpha-D-Glc-(1-&gt;3)-alpha-D-Man-(1-&gt;2)-alpha-D-Man-(1-&gt;2)-alpha-D-Man-(1-&gt;3)-[alpha-D-Man-(1-&gt;2)-alpha-D-Man-(1-&gt;3)-[alpha-D-Man-(1-&gt;2)-alpha-D-Man-(1-&gt;6)]-alpha-D-Man-(1-&gt;6)]-beta-D-Man-(1-&gt;4)-beta-D-GlcNAc-(1-&gt;4)-alpha-D-GlcNAc-diphospho-di-trans,poly-cis-dolichol + a di-trans,poly-cis-dolichyl beta-D-glucosyl phosphate = a alpha-D-Glc-(1-&gt;2)-alpha-D-Glc-(1-&gt;3)-alpha-D-Glc-(1-&gt;3)-alpha-D-Man-(1-&gt;2)-alpha-D-Man-(1-&gt;2)-alpha-D-Man-(1-&gt;3)-[alpha-D-Man-(1-&gt;2)-alpha-D-Man-(1-&gt;3)-[alpha-D-Man-(1-&gt;2)-alpha-D-Man-(1-&gt;6)]-alpha-D-Man-(1-&gt;6)]-beta-D-Man-(1-&gt;4)-beta-D-GlcNAc-(1-&gt;4)-alpha-D-GlcNAc-diphospho-di-trans,poly-cis-dolichol + a di-trans,poly-cis-dolichyl phosphate + H(+)</text>
        <dbReference type="Rhea" id="RHEA:29543"/>
        <dbReference type="Rhea" id="RHEA-COMP:19498"/>
        <dbReference type="Rhea" id="RHEA-COMP:19502"/>
        <dbReference type="Rhea" id="RHEA-COMP:19512"/>
        <dbReference type="Rhea" id="RHEA-COMP:19522"/>
        <dbReference type="ChEBI" id="CHEBI:15378"/>
        <dbReference type="ChEBI" id="CHEBI:57525"/>
        <dbReference type="ChEBI" id="CHEBI:57683"/>
        <dbReference type="ChEBI" id="CHEBI:132522"/>
        <dbReference type="ChEBI" id="CHEBI:132523"/>
        <dbReference type="EC" id="2.4.1.256"/>
    </reaction>
    <physiologicalReaction direction="left-to-right" evidence="13">
        <dbReference type="Rhea" id="RHEA:29544"/>
    </physiologicalReaction>
</comment>
<comment type="function">
    <text evidence="12">Dol-P-Glc:Glc(2)Man(9)GlcNAc(2)-PP-Dol alpha-1,2-glucosyltransferase that operates in the biosynthetic pathway of dolichol-linked oligosaccharides, the glycan precursors employed in protein asparagine (N)-glycosylation. The assembly of dolichol-linked oligosaccharides begins on the cytosolic side of the endoplasmic reticulum membrane and finishes in its lumen. The sequential addition of sugars to dolichol pyrophosphate produces dolichol-linked oligosaccharides containing fourteen sugars, including two GlcNAcs, nine mannoses and three glucoses. Once assembled, the oligosaccharide is transferred from the lipid to nascent proteins by oligosaccharyltransferases. In the lumen of the endoplasmic reticulum, adds the third and last glucose residue from dolichyl phosphate glucose (Dol-P-Glc) onto the lipid-linked oligosaccharide intermediate Glc(2)Man(9)GlcNAc(2)-PP-Dol to produce Glc(3)Man(9)GlcNAc(2)-PP-Dol.</text>
</comment>
<name>A0A060SND0_PYCCI</name>
<evidence type="ECO:0000256" key="14">
    <source>
        <dbReference type="PIRNR" id="PIRNR028810"/>
    </source>
</evidence>
<evidence type="ECO:0000256" key="8">
    <source>
        <dbReference type="ARBA" id="ARBA00022692"/>
    </source>
</evidence>
<gene>
    <name evidence="15" type="ORF">BN946_scf184672.g13</name>
</gene>
<dbReference type="Pfam" id="PF04922">
    <property type="entry name" value="DIE2_ALG10"/>
    <property type="match status" value="2"/>
</dbReference>
<evidence type="ECO:0000313" key="15">
    <source>
        <dbReference type="EMBL" id="CDO75880.1"/>
    </source>
</evidence>
<keyword evidence="16" id="KW-1185">Reference proteome</keyword>
<dbReference type="STRING" id="5643.A0A060SND0"/>
<dbReference type="GO" id="GO:0006488">
    <property type="term" value="P:dolichol-linked oligosaccharide biosynthetic process"/>
    <property type="evidence" value="ECO:0007669"/>
    <property type="project" value="UniProtKB-UniRule"/>
</dbReference>
<keyword evidence="8 14" id="KW-0812">Transmembrane</keyword>
<keyword evidence="10 14" id="KW-1133">Transmembrane helix</keyword>
<protein>
    <recommendedName>
        <fullName evidence="5 14">Dol-P-Glc:Glc(2)Man(9)GlcNAc(2)-PP-Dol alpha-1,2-glucosyltransferase</fullName>
        <ecNumber evidence="4 14">2.4.1.256</ecNumber>
    </recommendedName>
</protein>